<dbReference type="Pfam" id="PF02863">
    <property type="entry name" value="Arg_repressor_C"/>
    <property type="match status" value="1"/>
</dbReference>
<dbReference type="InterPro" id="IPR036251">
    <property type="entry name" value="Arg_repress_C_sf"/>
</dbReference>
<evidence type="ECO:0000256" key="5">
    <source>
        <dbReference type="ARBA" id="ARBA00023125"/>
    </source>
</evidence>
<organism evidence="11 12">
    <name type="scientific">Candidatus Segetimicrobium genomatis</name>
    <dbReference type="NCBI Taxonomy" id="2569760"/>
    <lineage>
        <taxon>Bacteria</taxon>
        <taxon>Bacillati</taxon>
        <taxon>Candidatus Sysuimicrobiota</taxon>
        <taxon>Candidatus Sysuimicrobiia</taxon>
        <taxon>Candidatus Sysuimicrobiales</taxon>
        <taxon>Candidatus Segetimicrobiaceae</taxon>
        <taxon>Candidatus Segetimicrobium</taxon>
    </lineage>
</organism>
<dbReference type="InterPro" id="IPR020899">
    <property type="entry name" value="Arg_repress_C"/>
</dbReference>
<dbReference type="GO" id="GO:0003700">
    <property type="term" value="F:DNA-binding transcription factor activity"/>
    <property type="evidence" value="ECO:0007669"/>
    <property type="project" value="UniProtKB-UniRule"/>
</dbReference>
<comment type="similarity">
    <text evidence="2 7">Belongs to the ArgR family.</text>
</comment>
<evidence type="ECO:0000256" key="3">
    <source>
        <dbReference type="ARBA" id="ARBA00022490"/>
    </source>
</evidence>
<proteinExistence type="inferred from homology"/>
<dbReference type="SUPFAM" id="SSF46785">
    <property type="entry name" value="Winged helix' DNA-binding domain"/>
    <property type="match status" value="1"/>
</dbReference>
<evidence type="ECO:0000256" key="1">
    <source>
        <dbReference type="ARBA" id="ARBA00004496"/>
    </source>
</evidence>
<keyword evidence="7" id="KW-0678">Repressor</keyword>
<feature type="domain" description="Arginine repressor DNA-binding" evidence="9">
    <location>
        <begin position="8"/>
        <end position="70"/>
    </location>
</feature>
<evidence type="ECO:0000259" key="10">
    <source>
        <dbReference type="Pfam" id="PF02863"/>
    </source>
</evidence>
<dbReference type="Gene3D" id="3.30.1360.40">
    <property type="match status" value="1"/>
</dbReference>
<comment type="function">
    <text evidence="7">Regulates arginine biosynthesis genes.</text>
</comment>
<keyword evidence="6 7" id="KW-0804">Transcription</keyword>
<evidence type="ECO:0000256" key="4">
    <source>
        <dbReference type="ARBA" id="ARBA00023015"/>
    </source>
</evidence>
<accession>A0A537J041</accession>
<dbReference type="SUPFAM" id="SSF55252">
    <property type="entry name" value="C-terminal domain of arginine repressor"/>
    <property type="match status" value="1"/>
</dbReference>
<dbReference type="NCBIfam" id="TIGR01529">
    <property type="entry name" value="argR_whole"/>
    <property type="match status" value="1"/>
</dbReference>
<dbReference type="GO" id="GO:0005737">
    <property type="term" value="C:cytoplasm"/>
    <property type="evidence" value="ECO:0007669"/>
    <property type="project" value="UniProtKB-SubCell"/>
</dbReference>
<evidence type="ECO:0000256" key="7">
    <source>
        <dbReference type="HAMAP-Rule" id="MF_00173"/>
    </source>
</evidence>
<dbReference type="Gene3D" id="1.10.10.10">
    <property type="entry name" value="Winged helix-like DNA-binding domain superfamily/Winged helix DNA-binding domain"/>
    <property type="match status" value="1"/>
</dbReference>
<dbReference type="HAMAP" id="MF_00173">
    <property type="entry name" value="Arg_repressor"/>
    <property type="match status" value="1"/>
</dbReference>
<evidence type="ECO:0000313" key="12">
    <source>
        <dbReference type="Proteomes" id="UP000318834"/>
    </source>
</evidence>
<evidence type="ECO:0000256" key="8">
    <source>
        <dbReference type="NCBIfam" id="TIGR01529"/>
    </source>
</evidence>
<gene>
    <name evidence="7 11" type="primary">argR</name>
    <name evidence="11" type="ORF">E6H05_02505</name>
</gene>
<keyword evidence="3 7" id="KW-0963">Cytoplasm</keyword>
<dbReference type="InterPro" id="IPR036390">
    <property type="entry name" value="WH_DNA-bd_sf"/>
</dbReference>
<dbReference type="GO" id="GO:0051259">
    <property type="term" value="P:protein complex oligomerization"/>
    <property type="evidence" value="ECO:0007669"/>
    <property type="project" value="InterPro"/>
</dbReference>
<dbReference type="GO" id="GO:0003677">
    <property type="term" value="F:DNA binding"/>
    <property type="evidence" value="ECO:0007669"/>
    <property type="project" value="UniProtKB-KW"/>
</dbReference>
<dbReference type="PANTHER" id="PTHR34471:SF1">
    <property type="entry name" value="ARGININE REPRESSOR"/>
    <property type="match status" value="1"/>
</dbReference>
<dbReference type="AlphaFoldDB" id="A0A537J041"/>
<dbReference type="InterPro" id="IPR001669">
    <property type="entry name" value="Arg_repress"/>
</dbReference>
<dbReference type="GO" id="GO:0034618">
    <property type="term" value="F:arginine binding"/>
    <property type="evidence" value="ECO:0007669"/>
    <property type="project" value="InterPro"/>
</dbReference>
<comment type="pathway">
    <text evidence="7">Amino-acid biosynthesis; L-arginine biosynthesis [regulation].</text>
</comment>
<keyword evidence="7" id="KW-0028">Amino-acid biosynthesis</keyword>
<keyword evidence="7" id="KW-0055">Arginine biosynthesis</keyword>
<protein>
    <recommendedName>
        <fullName evidence="7 8">Arginine repressor</fullName>
    </recommendedName>
</protein>
<evidence type="ECO:0000259" key="9">
    <source>
        <dbReference type="Pfam" id="PF01316"/>
    </source>
</evidence>
<keyword evidence="5 7" id="KW-0238">DNA-binding</keyword>
<dbReference type="GO" id="GO:1900079">
    <property type="term" value="P:regulation of arginine biosynthetic process"/>
    <property type="evidence" value="ECO:0007669"/>
    <property type="project" value="UniProtKB-UniRule"/>
</dbReference>
<dbReference type="PRINTS" id="PR01467">
    <property type="entry name" value="ARGREPRESSOR"/>
</dbReference>
<dbReference type="PANTHER" id="PTHR34471">
    <property type="entry name" value="ARGININE REPRESSOR"/>
    <property type="match status" value="1"/>
</dbReference>
<dbReference type="Proteomes" id="UP000318834">
    <property type="component" value="Unassembled WGS sequence"/>
</dbReference>
<sequence>MTPVEATTERTRKIREIVLSRTVETQAELVAALRHQRIRVTQATISRDIKRLGLVKVPVANGRYRYALPGAAREATPQTAQRLRAVFEEFATSVERGLDLVLVKTVPGGASPVAEAIDDMRWPEVAGTVAGENTIIVVPRSRRGIRAVLRRLHGVLRGRISL</sequence>
<comment type="caution">
    <text evidence="11">The sequence shown here is derived from an EMBL/GenBank/DDBJ whole genome shotgun (WGS) entry which is preliminary data.</text>
</comment>
<evidence type="ECO:0000313" key="11">
    <source>
        <dbReference type="EMBL" id="TMI76893.1"/>
    </source>
</evidence>
<dbReference type="GO" id="GO:0006526">
    <property type="term" value="P:L-arginine biosynthetic process"/>
    <property type="evidence" value="ECO:0007669"/>
    <property type="project" value="UniProtKB-UniPathway"/>
</dbReference>
<comment type="subcellular location">
    <subcellularLocation>
        <location evidence="1 7">Cytoplasm</location>
    </subcellularLocation>
</comment>
<evidence type="ECO:0000256" key="6">
    <source>
        <dbReference type="ARBA" id="ARBA00023163"/>
    </source>
</evidence>
<dbReference type="InterPro" id="IPR036388">
    <property type="entry name" value="WH-like_DNA-bd_sf"/>
</dbReference>
<evidence type="ECO:0000256" key="2">
    <source>
        <dbReference type="ARBA" id="ARBA00008316"/>
    </source>
</evidence>
<feature type="domain" description="Arginine repressor C-terminal" evidence="10">
    <location>
        <begin position="87"/>
        <end position="153"/>
    </location>
</feature>
<dbReference type="Pfam" id="PF01316">
    <property type="entry name" value="Arg_repressor"/>
    <property type="match status" value="1"/>
</dbReference>
<dbReference type="InterPro" id="IPR020900">
    <property type="entry name" value="Arg_repress_DNA-bd"/>
</dbReference>
<dbReference type="UniPathway" id="UPA00068"/>
<reference evidence="11 12" key="1">
    <citation type="journal article" date="2019" name="Nat. Microbiol.">
        <title>Mediterranean grassland soil C-N compound turnover is dependent on rainfall and depth, and is mediated by genomically divergent microorganisms.</title>
        <authorList>
            <person name="Diamond S."/>
            <person name="Andeer P.F."/>
            <person name="Li Z."/>
            <person name="Crits-Christoph A."/>
            <person name="Burstein D."/>
            <person name="Anantharaman K."/>
            <person name="Lane K.R."/>
            <person name="Thomas B.C."/>
            <person name="Pan C."/>
            <person name="Northen T.R."/>
            <person name="Banfield J.F."/>
        </authorList>
    </citation>
    <scope>NUCLEOTIDE SEQUENCE [LARGE SCALE GENOMIC DNA]</scope>
    <source>
        <strain evidence="11">NP_8</strain>
    </source>
</reference>
<name>A0A537J041_9BACT</name>
<dbReference type="EMBL" id="VBAP01000009">
    <property type="protein sequence ID" value="TMI76893.1"/>
    <property type="molecule type" value="Genomic_DNA"/>
</dbReference>
<keyword evidence="4 7" id="KW-0805">Transcription regulation</keyword>